<feature type="transmembrane region" description="Helical" evidence="2">
    <location>
        <begin position="66"/>
        <end position="91"/>
    </location>
</feature>
<keyword evidence="2" id="KW-1133">Transmembrane helix</keyword>
<dbReference type="EMBL" id="JABANN010000211">
    <property type="protein sequence ID" value="KAF4666199.1"/>
    <property type="molecule type" value="Genomic_DNA"/>
</dbReference>
<reference evidence="3 4" key="1">
    <citation type="submission" date="2020-04" db="EMBL/GenBank/DDBJ databases">
        <title>Perkinsus olseni comparative genomics.</title>
        <authorList>
            <person name="Bogema D.R."/>
        </authorList>
    </citation>
    <scope>NUCLEOTIDE SEQUENCE [LARGE SCALE GENOMIC DNA]</scope>
    <source>
        <strain evidence="3">ATCC PRA-31</strain>
    </source>
</reference>
<organism evidence="3 4">
    <name type="scientific">Perkinsus olseni</name>
    <name type="common">Perkinsus atlanticus</name>
    <dbReference type="NCBI Taxonomy" id="32597"/>
    <lineage>
        <taxon>Eukaryota</taxon>
        <taxon>Sar</taxon>
        <taxon>Alveolata</taxon>
        <taxon>Perkinsozoa</taxon>
        <taxon>Perkinsea</taxon>
        <taxon>Perkinsida</taxon>
        <taxon>Perkinsidae</taxon>
        <taxon>Perkinsus</taxon>
    </lineage>
</organism>
<dbReference type="AlphaFoldDB" id="A0A7J6M3V3"/>
<evidence type="ECO:0000313" key="3">
    <source>
        <dbReference type="EMBL" id="KAF4666199.1"/>
    </source>
</evidence>
<gene>
    <name evidence="3" type="ORF">FOL46_003223</name>
</gene>
<sequence>MPGIVSPPPPPSPPAPAVVLSEMPAGDVPNNASAAELSWGQQIKRWFNLNFVMPARSLEKVDLGSAILLGFWFGIFPIPGTSTALLGAFLVMFRRSRWTKWCPNAPQSTIALGVNLLCTPLCIGLIPLWLRLGALVSPPRFAGCDPDSIVSAIKASRKLIVKGRAAHPSVVQRRQELARAKAEFEAVRSEKTLVKIRWEHKPQKMLWVSSNCFKGHVLSTPERPAFYLGPMPGFFDGDVMQVVRSVSAHPGPHPTLRPNKLLPPPKVRVLPCIDEGHSVQYPLLSSTAESDSITLRNSKEMQAKQDCPSDESLAYTFRQRLRGITADGLEVLAGRMQDRSDLPPVLWRVLGRYIGRRCAELPLATIHYLLTTDMAVYCEDWHLIKFGLEVHLREFARCPDGEFGMAGQLALLKVVSQLPRKVAAGLAAPLGNFLPRAVPLMDSRTLEEVCRLLLPLSRYGVAEGWWNAAAVKMASLGPPEATVSRMESLLQAAQVSRATRKLLGEVLRDSTSLAAQEQASLSPMKDPKPVLLQSMSDAHASTLTVQARVPEGSEALARGESRRAARYDEVVQSSMPKYPVYPLSSTPILWHLSPPHFTREVFNLTAHKLALVVRSAAADGCGLGFRERHRGLPRRLTDRARAEDFAGVLVSAAVSRVDRFSHRDLCIVIQSVGSLYRTRLVSEVDARTVLEPALARLMTNEAVKRTLPIDLARVLSGVKHLPASEWRTGIVAGLERHTVFILNLPYTVPLREAIPPGALVSLCVAWGAMRGSGRALRLLANHLPERKGDLGPAEWVRCVQALSSAKGGWTRRKRRLERRLARYPSRVERSMIDKRRPAVARWMLLGFGLRRVVPPVCRRESLRVVAAAGFCSAKETPSERRRRRRMRASDEDMELMDFQEKLKWAATVVVATVLPLYVMYKSAATTSAKYTEQLALQEAAERREWLRMAAVHEKADQKYSADPAERAKGEAQLARPGETL</sequence>
<feature type="region of interest" description="Disordered" evidence="1">
    <location>
        <begin position="955"/>
        <end position="980"/>
    </location>
</feature>
<feature type="compositionally biased region" description="Basic and acidic residues" evidence="1">
    <location>
        <begin position="955"/>
        <end position="969"/>
    </location>
</feature>
<protein>
    <submittedName>
        <fullName evidence="3">Uncharacterized protein</fullName>
    </submittedName>
</protein>
<dbReference type="Proteomes" id="UP000572268">
    <property type="component" value="Unassembled WGS sequence"/>
</dbReference>
<accession>A0A7J6M3V3</accession>
<evidence type="ECO:0000256" key="1">
    <source>
        <dbReference type="SAM" id="MobiDB-lite"/>
    </source>
</evidence>
<feature type="transmembrane region" description="Helical" evidence="2">
    <location>
        <begin position="112"/>
        <end position="130"/>
    </location>
</feature>
<comment type="caution">
    <text evidence="3">The sequence shown here is derived from an EMBL/GenBank/DDBJ whole genome shotgun (WGS) entry which is preliminary data.</text>
</comment>
<keyword evidence="2" id="KW-0812">Transmembrane</keyword>
<proteinExistence type="predicted"/>
<evidence type="ECO:0000313" key="4">
    <source>
        <dbReference type="Proteomes" id="UP000572268"/>
    </source>
</evidence>
<evidence type="ECO:0000256" key="2">
    <source>
        <dbReference type="SAM" id="Phobius"/>
    </source>
</evidence>
<keyword evidence="2" id="KW-0472">Membrane</keyword>
<name>A0A7J6M3V3_PEROL</name>